<reference evidence="3 5" key="2">
    <citation type="journal article" date="2014" name="BMC Genomics">
        <title>An improved genome release (version Mt4.0) for the model legume Medicago truncatula.</title>
        <authorList>
            <person name="Tang H."/>
            <person name="Krishnakumar V."/>
            <person name="Bidwell S."/>
            <person name="Rosen B."/>
            <person name="Chan A."/>
            <person name="Zhou S."/>
            <person name="Gentzbittel L."/>
            <person name="Childs K.L."/>
            <person name="Yandell M."/>
            <person name="Gundlach H."/>
            <person name="Mayer K.F."/>
            <person name="Schwartz D.C."/>
            <person name="Town C.D."/>
        </authorList>
    </citation>
    <scope>GENOME REANNOTATION</scope>
    <source>
        <strain evidence="3">A17</strain>
        <strain evidence="4 5">cv. Jemalong A17</strain>
    </source>
</reference>
<dbReference type="HOGENOM" id="CLU_060020_1_0_1"/>
<evidence type="ECO:0000259" key="2">
    <source>
        <dbReference type="Pfam" id="PF12776"/>
    </source>
</evidence>
<feature type="compositionally biased region" description="Basic residues" evidence="1">
    <location>
        <begin position="182"/>
        <end position="192"/>
    </location>
</feature>
<dbReference type="PANTHER" id="PTHR31704:SF49">
    <property type="entry name" value="MYB_SANT-LIKE DOMAIN-CONTAINING PROTEIN"/>
    <property type="match status" value="1"/>
</dbReference>
<evidence type="ECO:0000313" key="3">
    <source>
        <dbReference type="EMBL" id="KEH37202.1"/>
    </source>
</evidence>
<sequence length="290" mass="32992">MAKQKKVSADWSDLKVNEIFIQTCLDQVVKNERVGTSFTKKGWKNIVCQFHESTGRDYDKIQLKNRYDALKKEWRVWFNLFGKVTGMGWDNERNTFDAPDEWWENKQLENPLYGKFREKGLPFANQLTTLFKDVVANGEHAWAPSSGILPNEDCGTDVGQDVNNIDLDVGEGSGASSQISGQKRKRVGGVDKKTKKKTTPALAIAEAVKEIAETCKTRNDVLTNASIGDVMAELHSMDEITSDVDLFAKCCQLMMFKPAREMFVSFQGFKDRRLKWLKYATDNPMSFMKM</sequence>
<reference evidence="4" key="3">
    <citation type="submission" date="2015-04" db="UniProtKB">
        <authorList>
            <consortium name="EnsemblPlants"/>
        </authorList>
    </citation>
    <scope>IDENTIFICATION</scope>
    <source>
        <strain evidence="4">cv. Jemalong A17</strain>
    </source>
</reference>
<dbReference type="Pfam" id="PF12776">
    <property type="entry name" value="Myb_DNA-bind_3"/>
    <property type="match status" value="1"/>
</dbReference>
<dbReference type="GO" id="GO:0003677">
    <property type="term" value="F:DNA binding"/>
    <property type="evidence" value="ECO:0007669"/>
    <property type="project" value="UniProtKB-KW"/>
</dbReference>
<evidence type="ECO:0000256" key="1">
    <source>
        <dbReference type="SAM" id="MobiDB-lite"/>
    </source>
</evidence>
<feature type="domain" description="Myb/SANT-like" evidence="2">
    <location>
        <begin position="15"/>
        <end position="105"/>
    </location>
</feature>
<evidence type="ECO:0000313" key="5">
    <source>
        <dbReference type="Proteomes" id="UP000002051"/>
    </source>
</evidence>
<proteinExistence type="predicted"/>
<evidence type="ECO:0000313" key="4">
    <source>
        <dbReference type="EnsemblPlants" id="KEH37202"/>
    </source>
</evidence>
<dbReference type="Proteomes" id="UP000002051">
    <property type="component" value="Chromosome 2"/>
</dbReference>
<dbReference type="EnsemblPlants" id="KEH37202">
    <property type="protein sequence ID" value="KEH37202"/>
    <property type="gene ID" value="MTR_2g435870"/>
</dbReference>
<gene>
    <name evidence="3" type="ordered locus">MTR_2g435870</name>
</gene>
<keyword evidence="5" id="KW-1185">Reference proteome</keyword>
<name>A0A072V5U0_MEDTR</name>
<reference evidence="3 5" key="1">
    <citation type="journal article" date="2011" name="Nature">
        <title>The Medicago genome provides insight into the evolution of rhizobial symbioses.</title>
        <authorList>
            <person name="Young N.D."/>
            <person name="Debelle F."/>
            <person name="Oldroyd G.E."/>
            <person name="Geurts R."/>
            <person name="Cannon S.B."/>
            <person name="Udvardi M.K."/>
            <person name="Benedito V.A."/>
            <person name="Mayer K.F."/>
            <person name="Gouzy J."/>
            <person name="Schoof H."/>
            <person name="Van de Peer Y."/>
            <person name="Proost S."/>
            <person name="Cook D.R."/>
            <person name="Meyers B.C."/>
            <person name="Spannagl M."/>
            <person name="Cheung F."/>
            <person name="De Mita S."/>
            <person name="Krishnakumar V."/>
            <person name="Gundlach H."/>
            <person name="Zhou S."/>
            <person name="Mudge J."/>
            <person name="Bharti A.K."/>
            <person name="Murray J.D."/>
            <person name="Naoumkina M.A."/>
            <person name="Rosen B."/>
            <person name="Silverstein K.A."/>
            <person name="Tang H."/>
            <person name="Rombauts S."/>
            <person name="Zhao P.X."/>
            <person name="Zhou P."/>
            <person name="Barbe V."/>
            <person name="Bardou P."/>
            <person name="Bechner M."/>
            <person name="Bellec A."/>
            <person name="Berger A."/>
            <person name="Berges H."/>
            <person name="Bidwell S."/>
            <person name="Bisseling T."/>
            <person name="Choisne N."/>
            <person name="Couloux A."/>
            <person name="Denny R."/>
            <person name="Deshpande S."/>
            <person name="Dai X."/>
            <person name="Doyle J.J."/>
            <person name="Dudez A.M."/>
            <person name="Farmer A.D."/>
            <person name="Fouteau S."/>
            <person name="Franken C."/>
            <person name="Gibelin C."/>
            <person name="Gish J."/>
            <person name="Goldstein S."/>
            <person name="Gonzalez A.J."/>
            <person name="Green P.J."/>
            <person name="Hallab A."/>
            <person name="Hartog M."/>
            <person name="Hua A."/>
            <person name="Humphray S.J."/>
            <person name="Jeong D.H."/>
            <person name="Jing Y."/>
            <person name="Jocker A."/>
            <person name="Kenton S.M."/>
            <person name="Kim D.J."/>
            <person name="Klee K."/>
            <person name="Lai H."/>
            <person name="Lang C."/>
            <person name="Lin S."/>
            <person name="Macmil S.L."/>
            <person name="Magdelenat G."/>
            <person name="Matthews L."/>
            <person name="McCorrison J."/>
            <person name="Monaghan E.L."/>
            <person name="Mun J.H."/>
            <person name="Najar F.Z."/>
            <person name="Nicholson C."/>
            <person name="Noirot C."/>
            <person name="O'Bleness M."/>
            <person name="Paule C.R."/>
            <person name="Poulain J."/>
            <person name="Prion F."/>
            <person name="Qin B."/>
            <person name="Qu C."/>
            <person name="Retzel E.F."/>
            <person name="Riddle C."/>
            <person name="Sallet E."/>
            <person name="Samain S."/>
            <person name="Samson N."/>
            <person name="Sanders I."/>
            <person name="Saurat O."/>
            <person name="Scarpelli C."/>
            <person name="Schiex T."/>
            <person name="Segurens B."/>
            <person name="Severin A.J."/>
            <person name="Sherrier D.J."/>
            <person name="Shi R."/>
            <person name="Sims S."/>
            <person name="Singer S.R."/>
            <person name="Sinharoy S."/>
            <person name="Sterck L."/>
            <person name="Viollet A."/>
            <person name="Wang B.B."/>
            <person name="Wang K."/>
            <person name="Wang M."/>
            <person name="Wang X."/>
            <person name="Warfsmann J."/>
            <person name="Weissenbach J."/>
            <person name="White D.D."/>
            <person name="White J.D."/>
            <person name="Wiley G.B."/>
            <person name="Wincker P."/>
            <person name="Xing Y."/>
            <person name="Yang L."/>
            <person name="Yao Z."/>
            <person name="Ying F."/>
            <person name="Zhai J."/>
            <person name="Zhou L."/>
            <person name="Zuber A."/>
            <person name="Denarie J."/>
            <person name="Dixon R.A."/>
            <person name="May G.D."/>
            <person name="Schwartz D.C."/>
            <person name="Rogers J."/>
            <person name="Quetier F."/>
            <person name="Town C.D."/>
            <person name="Roe B.A."/>
        </authorList>
    </citation>
    <scope>NUCLEOTIDE SEQUENCE [LARGE SCALE GENOMIC DNA]</scope>
    <source>
        <strain evidence="3">A17</strain>
        <strain evidence="4 5">cv. Jemalong A17</strain>
    </source>
</reference>
<keyword evidence="3" id="KW-0238">DNA-binding</keyword>
<dbReference type="PANTHER" id="PTHR31704">
    <property type="entry name" value="MYB/SANT-LIKE DNA-BINDING DOMAIN PROTEIN-RELATED"/>
    <property type="match status" value="1"/>
</dbReference>
<dbReference type="InterPro" id="IPR024752">
    <property type="entry name" value="Myb/SANT-like_dom"/>
</dbReference>
<dbReference type="EMBL" id="CM001218">
    <property type="protein sequence ID" value="KEH37202.1"/>
    <property type="molecule type" value="Genomic_DNA"/>
</dbReference>
<dbReference type="AlphaFoldDB" id="A0A072V5U0"/>
<organism evidence="3 5">
    <name type="scientific">Medicago truncatula</name>
    <name type="common">Barrel medic</name>
    <name type="synonym">Medicago tribuloides</name>
    <dbReference type="NCBI Taxonomy" id="3880"/>
    <lineage>
        <taxon>Eukaryota</taxon>
        <taxon>Viridiplantae</taxon>
        <taxon>Streptophyta</taxon>
        <taxon>Embryophyta</taxon>
        <taxon>Tracheophyta</taxon>
        <taxon>Spermatophyta</taxon>
        <taxon>Magnoliopsida</taxon>
        <taxon>eudicotyledons</taxon>
        <taxon>Gunneridae</taxon>
        <taxon>Pentapetalae</taxon>
        <taxon>rosids</taxon>
        <taxon>fabids</taxon>
        <taxon>Fabales</taxon>
        <taxon>Fabaceae</taxon>
        <taxon>Papilionoideae</taxon>
        <taxon>50 kb inversion clade</taxon>
        <taxon>NPAAA clade</taxon>
        <taxon>Hologalegina</taxon>
        <taxon>IRL clade</taxon>
        <taxon>Trifolieae</taxon>
        <taxon>Medicago</taxon>
    </lineage>
</organism>
<feature type="region of interest" description="Disordered" evidence="1">
    <location>
        <begin position="171"/>
        <end position="192"/>
    </location>
</feature>
<accession>A0A072V5U0</accession>
<protein>
    <submittedName>
        <fullName evidence="3">Myb/SANT-like DNA-binding domain protein</fullName>
    </submittedName>
</protein>